<dbReference type="HAMAP" id="MF_00478">
    <property type="entry name" value="RsxE_RnfE"/>
    <property type="match status" value="1"/>
</dbReference>
<evidence type="ECO:0000256" key="8">
    <source>
        <dbReference type="HAMAP-Rule" id="MF_00478"/>
    </source>
</evidence>
<keyword evidence="4 8" id="KW-1278">Translocase</keyword>
<dbReference type="PANTHER" id="PTHR30586">
    <property type="entry name" value="ELECTRON TRANSPORT COMPLEX PROTEIN RNFE"/>
    <property type="match status" value="1"/>
</dbReference>
<dbReference type="PIRSF" id="PIRSF006102">
    <property type="entry name" value="NQR_DE"/>
    <property type="match status" value="1"/>
</dbReference>
<comment type="similarity">
    <text evidence="8">Belongs to the NqrDE/RnfAE family.</text>
</comment>
<evidence type="ECO:0000256" key="5">
    <source>
        <dbReference type="ARBA" id="ARBA00022982"/>
    </source>
</evidence>
<evidence type="ECO:0000256" key="7">
    <source>
        <dbReference type="ARBA" id="ARBA00023136"/>
    </source>
</evidence>
<feature type="transmembrane region" description="Helical" evidence="8">
    <location>
        <begin position="73"/>
        <end position="93"/>
    </location>
</feature>
<dbReference type="AlphaFoldDB" id="A0A1S7LQN9"/>
<evidence type="ECO:0000256" key="9">
    <source>
        <dbReference type="SAM" id="MobiDB-lite"/>
    </source>
</evidence>
<feature type="transmembrane region" description="Helical" evidence="8">
    <location>
        <begin position="99"/>
        <end position="117"/>
    </location>
</feature>
<proteinExistence type="inferred from homology"/>
<evidence type="ECO:0000256" key="1">
    <source>
        <dbReference type="ARBA" id="ARBA00004127"/>
    </source>
</evidence>
<organism evidence="10">
    <name type="scientific">Magnetococcus massalia (strain MO-1)</name>
    <dbReference type="NCBI Taxonomy" id="451514"/>
    <lineage>
        <taxon>Bacteria</taxon>
        <taxon>Pseudomonadati</taxon>
        <taxon>Pseudomonadota</taxon>
        <taxon>Magnetococcia</taxon>
        <taxon>Magnetococcales</taxon>
        <taxon>Magnetococcaceae</taxon>
        <taxon>Magnetococcus</taxon>
    </lineage>
</organism>
<dbReference type="InterPro" id="IPR010968">
    <property type="entry name" value="RnfE"/>
</dbReference>
<evidence type="ECO:0000256" key="2">
    <source>
        <dbReference type="ARBA" id="ARBA00022448"/>
    </source>
</evidence>
<comment type="function">
    <text evidence="8">Part of a membrane-bound complex that couples electron transfer with translocation of ions across the membrane.</text>
</comment>
<protein>
    <recommendedName>
        <fullName evidence="8">Ion-translocating oxidoreductase complex subunit E</fullName>
        <ecNumber evidence="8">7.-.-.-</ecNumber>
    </recommendedName>
    <alternativeName>
        <fullName evidence="8">Rnf electron transport complex subunit E</fullName>
    </alternativeName>
</protein>
<comment type="subcellular location">
    <subcellularLocation>
        <location evidence="8">Cell inner membrane</location>
        <topology evidence="8">Multi-pass membrane protein</topology>
    </subcellularLocation>
    <subcellularLocation>
        <location evidence="1">Endomembrane system</location>
        <topology evidence="1">Multi-pass membrane protein</topology>
    </subcellularLocation>
</comment>
<feature type="transmembrane region" description="Helical" evidence="8">
    <location>
        <begin position="44"/>
        <end position="61"/>
    </location>
</feature>
<feature type="transmembrane region" description="Helical" evidence="8">
    <location>
        <begin position="20"/>
        <end position="38"/>
    </location>
</feature>
<evidence type="ECO:0000256" key="6">
    <source>
        <dbReference type="ARBA" id="ARBA00022989"/>
    </source>
</evidence>
<keyword evidence="3 8" id="KW-0812">Transmembrane</keyword>
<sequence>MSDITTKQIFSQGVWDNNVVFAALLGMCPLLGVTTTAMNGIGMGLASTAVLLGANVVVSLVRNYIPKDVRIPSYIVVIASFVTIVDLTMNAWMHDMHKVLGLFIPLIVVNCAILGRAEAFASKQNVFKAAMDGIASGLGFTLALFLLGAAREIFGAGQLFGVDLFPEGWFHPALGFVLPPGAFIALGFILMWVKWVDKIREERAAKRPKPKEKKTPEEPAPEAA</sequence>
<dbReference type="GO" id="GO:0005886">
    <property type="term" value="C:plasma membrane"/>
    <property type="evidence" value="ECO:0007669"/>
    <property type="project" value="UniProtKB-SubCell"/>
</dbReference>
<dbReference type="GO" id="GO:0012505">
    <property type="term" value="C:endomembrane system"/>
    <property type="evidence" value="ECO:0007669"/>
    <property type="project" value="UniProtKB-SubCell"/>
</dbReference>
<evidence type="ECO:0000256" key="4">
    <source>
        <dbReference type="ARBA" id="ARBA00022967"/>
    </source>
</evidence>
<keyword evidence="6 8" id="KW-1133">Transmembrane helix</keyword>
<keyword evidence="2 8" id="KW-0813">Transport</keyword>
<dbReference type="EMBL" id="LO017727">
    <property type="protein sequence ID" value="CRH08096.1"/>
    <property type="molecule type" value="Genomic_DNA"/>
</dbReference>
<gene>
    <name evidence="8 10" type="primary">rnfE</name>
    <name evidence="10" type="ORF">MAGMO_3968</name>
</gene>
<evidence type="ECO:0000313" key="10">
    <source>
        <dbReference type="EMBL" id="CRH08096.1"/>
    </source>
</evidence>
<keyword evidence="5 8" id="KW-0249">Electron transport</keyword>
<dbReference type="PANTHER" id="PTHR30586:SF0">
    <property type="entry name" value="ION-TRANSLOCATING OXIDOREDUCTASE COMPLEX SUBUNIT E"/>
    <property type="match status" value="1"/>
</dbReference>
<evidence type="ECO:0000256" key="3">
    <source>
        <dbReference type="ARBA" id="ARBA00022692"/>
    </source>
</evidence>
<dbReference type="EC" id="7.-.-.-" evidence="8"/>
<keyword evidence="8" id="KW-1003">Cell membrane</keyword>
<reference evidence="10" key="1">
    <citation type="submission" date="2015-04" db="EMBL/GenBank/DDBJ databases">
        <authorList>
            <person name="Syromyatnikov M.Y."/>
            <person name="Popov V.N."/>
        </authorList>
    </citation>
    <scope>NUCLEOTIDE SEQUENCE</scope>
    <source>
        <strain evidence="10">MO-1</strain>
    </source>
</reference>
<comment type="subunit">
    <text evidence="8">The complex is composed of six subunits: RnfA, RnfB, RnfC, RnfD, RnfE and RnfG.</text>
</comment>
<feature type="transmembrane region" description="Helical" evidence="8">
    <location>
        <begin position="169"/>
        <end position="193"/>
    </location>
</feature>
<dbReference type="GO" id="GO:0022900">
    <property type="term" value="P:electron transport chain"/>
    <property type="evidence" value="ECO:0007669"/>
    <property type="project" value="UniProtKB-UniRule"/>
</dbReference>
<dbReference type="NCBIfam" id="TIGR01948">
    <property type="entry name" value="rnfE"/>
    <property type="match status" value="1"/>
</dbReference>
<dbReference type="InterPro" id="IPR003667">
    <property type="entry name" value="NqrDE/RnfAE"/>
</dbReference>
<accession>A0A1S7LQN9</accession>
<keyword evidence="7 8" id="KW-0472">Membrane</keyword>
<dbReference type="NCBIfam" id="NF009070">
    <property type="entry name" value="PRK12405.1"/>
    <property type="match status" value="1"/>
</dbReference>
<feature type="transmembrane region" description="Helical" evidence="8">
    <location>
        <begin position="129"/>
        <end position="149"/>
    </location>
</feature>
<dbReference type="Pfam" id="PF02508">
    <property type="entry name" value="Rnf-Nqr"/>
    <property type="match status" value="1"/>
</dbReference>
<name>A0A1S7LQN9_MAGMO</name>
<keyword evidence="8" id="KW-0997">Cell inner membrane</keyword>
<feature type="region of interest" description="Disordered" evidence="9">
    <location>
        <begin position="204"/>
        <end position="224"/>
    </location>
</feature>